<dbReference type="Gene3D" id="1.10.8.710">
    <property type="match status" value="1"/>
</dbReference>
<evidence type="ECO:0000313" key="18">
    <source>
        <dbReference type="Proteomes" id="UP001208570"/>
    </source>
</evidence>
<dbReference type="Gene3D" id="1.20.1270.280">
    <property type="match status" value="1"/>
</dbReference>
<dbReference type="FunFam" id="3.20.180.20:FF:000001">
    <property type="entry name" value="Dynein axonemal heavy chain 5"/>
    <property type="match status" value="1"/>
</dbReference>
<comment type="caution">
    <text evidence="17">The sequence shown here is derived from an EMBL/GenBank/DDBJ whole genome shotgun (WGS) entry which is preliminary data.</text>
</comment>
<dbReference type="Pfam" id="PF12777">
    <property type="entry name" value="MT"/>
    <property type="match status" value="1"/>
</dbReference>
<dbReference type="InterPro" id="IPR003593">
    <property type="entry name" value="AAA+_ATPase"/>
</dbReference>
<dbReference type="InterPro" id="IPR043157">
    <property type="entry name" value="Dynein_AAA1S"/>
</dbReference>
<dbReference type="InterPro" id="IPR041658">
    <property type="entry name" value="AAA_lid_11"/>
</dbReference>
<dbReference type="InterPro" id="IPR013594">
    <property type="entry name" value="Dynein_heavy_tail"/>
</dbReference>
<dbReference type="InterPro" id="IPR035706">
    <property type="entry name" value="AAA_9"/>
</dbReference>
<dbReference type="InterPro" id="IPR024317">
    <property type="entry name" value="Dynein_heavy_chain_D4_dom"/>
</dbReference>
<feature type="coiled-coil region" evidence="14">
    <location>
        <begin position="3538"/>
        <end position="3579"/>
    </location>
</feature>
<gene>
    <name evidence="17" type="ORF">LSH36_112g03077</name>
</gene>
<dbReference type="InterPro" id="IPR056759">
    <property type="entry name" value="DYH2-5-8_CC"/>
</dbReference>
<dbReference type="GO" id="GO:0097729">
    <property type="term" value="C:9+2 motile cilium"/>
    <property type="evidence" value="ECO:0007669"/>
    <property type="project" value="UniProtKB-ARBA"/>
</dbReference>
<feature type="domain" description="AAA+ ATPase" evidence="16">
    <location>
        <begin position="2026"/>
        <end position="2162"/>
    </location>
</feature>
<dbReference type="GO" id="GO:0005874">
    <property type="term" value="C:microtubule"/>
    <property type="evidence" value="ECO:0007669"/>
    <property type="project" value="UniProtKB-KW"/>
</dbReference>
<dbReference type="Pfam" id="PF17852">
    <property type="entry name" value="Dynein_AAA_lid"/>
    <property type="match status" value="1"/>
</dbReference>
<dbReference type="GO" id="GO:0007018">
    <property type="term" value="P:microtubule-based movement"/>
    <property type="evidence" value="ECO:0007669"/>
    <property type="project" value="InterPro"/>
</dbReference>
<dbReference type="GO" id="GO:0005858">
    <property type="term" value="C:axonemal dynein complex"/>
    <property type="evidence" value="ECO:0007669"/>
    <property type="project" value="TreeGrafter"/>
</dbReference>
<evidence type="ECO:0000256" key="15">
    <source>
        <dbReference type="SAM" id="MobiDB-lite"/>
    </source>
</evidence>
<dbReference type="Proteomes" id="UP001208570">
    <property type="component" value="Unassembled WGS sequence"/>
</dbReference>
<comment type="subcellular location">
    <subcellularLocation>
        <location evidence="1">Cytoplasm</location>
        <location evidence="1">Cytoskeleton</location>
        <location evidence="1">Cilium axoneme</location>
    </subcellularLocation>
</comment>
<dbReference type="FunFam" id="1.10.8.1220:FF:000001">
    <property type="entry name" value="Dynein axonemal heavy chain 5"/>
    <property type="match status" value="1"/>
</dbReference>
<dbReference type="Pfam" id="PF17857">
    <property type="entry name" value="AAA_lid_1"/>
    <property type="match status" value="1"/>
</dbReference>
<dbReference type="InterPro" id="IPR035699">
    <property type="entry name" value="AAA_6"/>
</dbReference>
<feature type="domain" description="AAA+ ATPase" evidence="16">
    <location>
        <begin position="2636"/>
        <end position="2834"/>
    </location>
</feature>
<dbReference type="Pfam" id="PF25007">
    <property type="entry name" value="DYH2-5-8_CC"/>
    <property type="match status" value="1"/>
</dbReference>
<dbReference type="InterPro" id="IPR026983">
    <property type="entry name" value="DHC"/>
</dbReference>
<dbReference type="Gene3D" id="1.20.140.100">
    <property type="entry name" value="Dynein heavy chain, N-terminal domain 2"/>
    <property type="match status" value="1"/>
</dbReference>
<dbReference type="SUPFAM" id="SSF52540">
    <property type="entry name" value="P-loop containing nucleoside triphosphate hydrolases"/>
    <property type="match status" value="4"/>
</dbReference>
<evidence type="ECO:0000256" key="13">
    <source>
        <dbReference type="ARBA" id="ARBA00023273"/>
    </source>
</evidence>
<dbReference type="PANTHER" id="PTHR46532">
    <property type="entry name" value="MALE FERTILITY FACTOR KL5"/>
    <property type="match status" value="1"/>
</dbReference>
<sequence>MADTLSQGGWKDKKKFKKEIMSDKDVRALQQKLKEEREAKRAQLDDRHEYILVTVADSLGLDKSEVEDAILEGTQIERIHDFFAENGSNQLLFYYQEPEPDKETAHVGFRIPSAYAHGEEVEYVRLGPSGNRPVKSGKPKVFVTDGQDVALRGMCLVFLRPSPQKAITEDNIIQEVNFTMLDTTSKGDGHGLLHAVETLLSNVFLPSMRKLEKGWGALDNTAGAQTRTEFLNTLDSFVSVLVGAQESLDEKVVLKPCDSYPLHTLKGPHEYNAVANSTEALQAVEDCVAVWVKQIEQVLAESEQMRREADDIGPRAELDHWKKRMSKFNYLLDQIKGTEVKAALQCLNAAKSKTVKTWLELDRRITDSANEAKDNVKFLYTLEKFCDPLYNSDPVGMLEGIPGLINAIRMINSISRYYNTSGRMTSLFVKITNQMITACKAYITCDRSETIWTQPTDEVIRKLNDCIKLYEEYKSCFHKTKRKLEQMPNEKNFSDFSEMYIFGKFDTFKKRLVKIIEMFETMEMYSHLQDSKIEGMELMANKFQVIITSMRKKPYDYLDQRKMDFDQDFEEFKRQINDLHTTICSFMDQRFERITSTQRALWLLRKFENLGLPNLGIQEKYQRILLHYSRDIDMVTKIYQKNKSDPPVARDLPPIAGKIAWARQLFRRIQEPMEAFQQHPTILQGAEAKKIIKSFNKLAKVLLEFEVLYHRGWLRQVEVAKSGLSASLLVAHPETKELYVNFDPQILTMLKETECMSRLGLEIPPTARNLHIKQGLFKDTYNALNLLLTENRRVRAKIPAAFDQLMIPHIEKVDHAIEPGLNKLTWTSINIDQFIKSVYDALNELELLMDRANDLVEFRINAVLHEMSTTRLCDLPEDEPWTVQHFLDRTQMLCSKGAQLLQSKSLNVEEATNELIRMLLEVGETEEEKVPLAEDDKEEELEESEEAKDRSQSPGESRHTSSRAGSKMSRPQSTKAPDKKAKKHAQREYLLDAARELLAHFSHRNLDALLKVTKNTLEGLRKRITSSSMVHYIGDMGDGKKDNMPFFCCHGILAIPNITMQPQLEEVQQVVNKASQYIINVSKGVAQWCEELHFLTEEKERERASSSLGDQHMERRGSLVSNAPSESSRSDFGARASHKNDDEKSSVYALVAQTKNYFQRVSENKEISRLLSLLSTSINSTKKDVLNALDKFKKYHVIWQQNHDDELEEFMKQDPHLSEFETKILYYEELEKEINSEQEHYDVGPIALYTEKLKLGLTTETKAWRIQYGKFCNIKYRAEMENIFEFIEDLTKRLARPIKDLDDIRFAMAALKEIRENEIRIDMAIGPIEESYAMLNKHDLPVAREETERVDTLRYSWQKLQGQTSEVSSHLIELQPDFKKELIENVKIFVEDCGKFYSDYHETGPMVPGVAPRDASDRLIIFQNRFDTLFRKYTTYTGGEELFGLSVTDYPELLQIKKELNLLQKLYGLYNDVIDTVNSYYDINWQDVDIEKINQELQDFQTRCRKLPRALKEWQAFEDLRKTIDDFNEMVPLLELMANKAMKTRHWNRMQETTGHVFDVEGENFTLRNILEAPLLQYKEEIEDICISAVKEKDIEAKLKQVIAEWNGHEFAFGNFKNRGELLLRGDTTSEIVSAMEDSLMVLSSLMNNRYNVPFKKQIQTWVHNLSNSSEIIENWMTVQNLWVYLEAVFVGGDIAKQLPQEAKRFSNIDKSWIKIMTRAHETPNVVQCCVGDDTLSQLLPHLLEQLELCQKSLTGYLEKKRLLFPRFFFVSDPALLEILGQASDPHTIQAHLLSVFDNIKTVKFHEKQYDIILSVHSSEGETIELQKPVKADGNVEVWLMSLMKMAHQSMHSVIRTAAIAIQDTNFQLLEFLNMFPAQVGLLGIQLIWTRDSTEALKNAKYDRKVMQQTNQNFLELLNTLIDQTTRDLSKVERTKFETLITIHVHQRDIFDDLCRQHIKSPTDFEWLKQTRFYFNEDTDKCIISITDVDFEYQNEFLGCTERLVITPLTDRCYITLAQALGMSMGGAPAGPAGTGKTETVKDMGRCLGKYVVVFNCSDQMDFRGLGRIYKGLAQSGSWGCFDEFNRIDLPVLSVAAQQIAVVLQCKKERKKNFIFTDGDNVDMNPEFGIFLTMNPGYAGRQELPENLKINFRTVAMMVPDRQIIIRVKLASVGFIENTILSRKFFILYKLCEEQLTKQVHYDFGLRNILSVLRTLGAAKRANPNDTEQTIVMRGLRDMNLSKLVDQDEPLFLSLINDLFPGIQLDKGGYPELEQAIKKNVEDAKLIHHPPWALKLIQLFETQRVRHGMMALGPSGAGKTCCIHILMKAMSDCGEPHKEMRMNPKAITAPQMFGRLDVATNDWTDGIFSTLWRRTLRAKKGEHIWLVLDGPVDAIWIENLNSVLDDNKTLTLANGDRIPMAPLCKVIFEPHNIDNASPATVSRNGMVYMSSSGLDWKPILQGWLNKRSAHESDIILNLFDNSFNEIYRYATQNLIFKMDVLEAFVIRQATDLLQGMIPSKDEKDQTSINKGHYDKLYVFAIMWSIGAFLELDDRVKLEEFLCKSESFQLDLPEIPEGMDYTMFDYMVNDKGEWIHWNTQVEEYIYPPDTTPEYASILVPNVDNVRTDYLIEMITKQEKAVLLIGEQGTAKTVMINGFASKYDPEKHAFKSLNFSSATTPLIFQRNIESYVEKRVGSTFGPTAGKKMTVFIDDINMPVINEWGDQVANEIVRQLMEMKGFYNLEKPGDFTNIVDMQFLAAMIQPGGGRNDIPQRLKRQFCIFNCTLPANPSIDKIFSVIGIGHYCTQRGFDGDVRQMVEKLVPVTRRLWQLTKVKMLPTPAKFHYVFNLRDLSRIWQGMINTISDVVTDVKTVMSLWKHECCRVIADRFTTVDDYNWFTKTMLRVATEEFGETTAQLVEPTGYFVDFMRFTNPVDLAWMDKTILRVVSEELGEEYVELVTPNAYFMDFMRDAPEATGEEPEDTDFDMPKIYEPIESLEQLQERLQMFMQQYNEAIRGSGMDLVFFTDAMTHLVKVSRIIRTPRGNALLVGVGGSGKQSLTKLASFIAGYKNFQITLTRSYNVSNLLEDLKYLYRVAGQQGKGITFIFTDQEIKEEGFLEYLNNVLSSGVVSNLFARDEMDEITQELIPIMKKEFPRRPPTIENLQNYFLGRTRQNLHVVLCFSPVGEKFRSRALKFPGLISGCTMDWFQRWPKDALVAVADHYLSKFEIECSAEVKKQIIHCMGSFHDGVAESCVEYFQRQGHSFTYINYIILAEYRRTTHVTPKSYLSFLVSYKTVYAQKKAEIGELAERMNTGLEKLVEASHSVSELSLELVEKEKELAAASAKAEEVLKEVTSKAQAAEKVKNQVQKVKDKAQAIVDSIEADKGIAEEKLLAAKPALEEAEAALNTIKPADIATVRRLGHPPHLIMRIMDCVLLLFQRRMDPIQMDPERICGKPSWEESLKILSGGNFLAALTTFPKDTINGETVELMQPYLDAEDYNMENAKRVCGNVAGLCSWTKAMSYFFGINKEVLPLKANLAVQEARLEAAMSDLNTAQAQLDEKQRELDKVQAEYDKAMAHKQMLVEDAERCRRKMEAASALISGLGGEKERWTEQSKEFKAQIGRLVGDVLMCTAFLSYSGPFNQDFRLLLNKTWTKEMKTRKIPFTANLNVVDLLTEPTTIAEWNLEGLPNDELSIQNGIIVTTASRYPLLTDPQTQGKIWIKNREAKKELQITNLNHKYFRQHLEDALSLGRPLLIEDVGEELDPALDNVLEKNFIKLGSTFKVKVGDKEVDVMKGFMMYITTKLPNPAYTPEIFARTSIIDFTVTMKGLEDQLLGRVILTEKSELESERVKLMEDVTSNKRKMKELEDNLLFRLTSTKGSLVDDEDLINVLNVTKVTALDVSQKLQIAAETEIKINTAREEYRPVATRGSILYFLITEMSLVNSMYQTSLKQFLGLFDHSMHRSLKSPIPSKRIANIIEYMTFEVFKYSVRGLYETDKMTFTLLLALKIDMASNKIKREEFMTFIKGGAALDLNVVQPKPCKWITDTTWLNLVELSNLHQFSGILEQIGRNEKQWKSWFDKEAPEEEVIPDGYNNSLDVFRRLLLVRSWCPDRTLSQAHKYIEDSLGQKYGEGVILDIEKMFDESDTRTPLVGLLSMGSDPTISIEALAKKLKIEYRAISMGQGQDVHARRLMSQYLNNGGWVLLQNCHLSLDYVVEVMDQVTDTENVHDEFRLWVTTEIHPKFPITFLQMSIKFTNEPPQGIKAGLKRTYAGITQDFLEISNMPQWKPMLFGVTFLHSVVQERRKFGPLGWNIPYEFNTSDFNASVQFVQNHLDDMDIKKGVNWTTVRYMFGEIQYGGRVTDDFDKRLLITFCKVWFGEPMFTPQFCFYKGYIIPKCTKVAEYMEYINNLPLYDTPEVFGLHPNANITYQSKTAKNILDTILNIQPKDSSGGGGETRESTVYRLADDMLGKLPKDYIPFEVRARLQKMGSLQPMNIFLKQEIDRMQRVITAVRSTLVDLKLAIDGTIIMSENLRDALDSMYDARIPELWQKISWESSTIGFWFTELIERNMQFHTWCFDGRPLTFWMTGFFNPQGFLTAMRQEVTRAHKGWALDTVVLHNDVTKGFKDDFSQPPAEGVYVYGLFLEGAGWDKRSARLIEPKAKVLFEPLPVIHMYAINSTSGRDPRMYECPIYKKPRRTDLTYIASVELKTTQNPDHWVLRGVALLCDIK</sequence>
<reference evidence="17" key="1">
    <citation type="journal article" date="2023" name="Mol. Biol. Evol.">
        <title>Third-Generation Sequencing Reveals the Adaptive Role of the Epigenome in Three Deep-Sea Polychaetes.</title>
        <authorList>
            <person name="Perez M."/>
            <person name="Aroh O."/>
            <person name="Sun Y."/>
            <person name="Lan Y."/>
            <person name="Juniper S.K."/>
            <person name="Young C.R."/>
            <person name="Angers B."/>
            <person name="Qian P.Y."/>
        </authorList>
    </citation>
    <scope>NUCLEOTIDE SEQUENCE</scope>
    <source>
        <strain evidence="17">P08H-3</strain>
    </source>
</reference>
<dbReference type="InterPro" id="IPR041589">
    <property type="entry name" value="DNAH3_AAA_lid_1"/>
</dbReference>
<feature type="compositionally biased region" description="Basic and acidic residues" evidence="15">
    <location>
        <begin position="947"/>
        <end position="959"/>
    </location>
</feature>
<dbReference type="Pfam" id="PF03028">
    <property type="entry name" value="Dynein_heavy"/>
    <property type="match status" value="1"/>
</dbReference>
<name>A0AAD9N9B2_9ANNE</name>
<dbReference type="InterPro" id="IPR024743">
    <property type="entry name" value="Dynein_HC_stalk"/>
</dbReference>
<evidence type="ECO:0000256" key="3">
    <source>
        <dbReference type="ARBA" id="ARBA00022490"/>
    </source>
</evidence>
<organism evidence="17 18">
    <name type="scientific">Paralvinella palmiformis</name>
    <dbReference type="NCBI Taxonomy" id="53620"/>
    <lineage>
        <taxon>Eukaryota</taxon>
        <taxon>Metazoa</taxon>
        <taxon>Spiralia</taxon>
        <taxon>Lophotrochozoa</taxon>
        <taxon>Annelida</taxon>
        <taxon>Polychaeta</taxon>
        <taxon>Sedentaria</taxon>
        <taxon>Canalipalpata</taxon>
        <taxon>Terebellida</taxon>
        <taxon>Terebelliformia</taxon>
        <taxon>Alvinellidae</taxon>
        <taxon>Paralvinella</taxon>
    </lineage>
</organism>
<keyword evidence="18" id="KW-1185">Reference proteome</keyword>
<dbReference type="Pfam" id="PF18199">
    <property type="entry name" value="Dynein_C"/>
    <property type="match status" value="1"/>
</dbReference>
<dbReference type="InterPro" id="IPR042219">
    <property type="entry name" value="AAA_lid_11_sf"/>
</dbReference>
<feature type="domain" description="AAA+ ATPase" evidence="16">
    <location>
        <begin position="2305"/>
        <end position="2434"/>
    </location>
</feature>
<dbReference type="PANTHER" id="PTHR46532:SF13">
    <property type="entry name" value="CYTOPLASMIC DYNEIN 1 HEAVY CHAIN 1"/>
    <property type="match status" value="1"/>
</dbReference>
<dbReference type="InterPro" id="IPR042222">
    <property type="entry name" value="Dynein_2_N"/>
</dbReference>
<feature type="region of interest" description="Disordered" evidence="15">
    <location>
        <begin position="1103"/>
        <end position="1140"/>
    </location>
</feature>
<evidence type="ECO:0000256" key="4">
    <source>
        <dbReference type="ARBA" id="ARBA00022701"/>
    </source>
</evidence>
<dbReference type="InterPro" id="IPR041228">
    <property type="entry name" value="Dynein_C"/>
</dbReference>
<dbReference type="InterPro" id="IPR004273">
    <property type="entry name" value="Dynein_heavy_D6_P-loop"/>
</dbReference>
<evidence type="ECO:0000256" key="14">
    <source>
        <dbReference type="SAM" id="Coils"/>
    </source>
</evidence>
<dbReference type="FunFam" id="1.20.140.100:FF:000003">
    <property type="entry name" value="Dynein, axonemal, heavy chain 5"/>
    <property type="match status" value="1"/>
</dbReference>
<keyword evidence="13" id="KW-0966">Cell projection</keyword>
<dbReference type="InterPro" id="IPR013602">
    <property type="entry name" value="Dynein_heavy_linker"/>
</dbReference>
<evidence type="ECO:0000256" key="8">
    <source>
        <dbReference type="ARBA" id="ARBA00023017"/>
    </source>
</evidence>
<evidence type="ECO:0000256" key="9">
    <source>
        <dbReference type="ARBA" id="ARBA00023054"/>
    </source>
</evidence>
<dbReference type="Gene3D" id="1.20.920.30">
    <property type="match status" value="1"/>
</dbReference>
<evidence type="ECO:0000256" key="10">
    <source>
        <dbReference type="ARBA" id="ARBA00023069"/>
    </source>
</evidence>
<keyword evidence="6" id="KW-0547">Nucleotide-binding</keyword>
<keyword evidence="8" id="KW-0243">Dynein</keyword>
<dbReference type="FunFam" id="3.40.50.300:FF:001221">
    <property type="entry name" value="Axonemal dynein heavy chain 8"/>
    <property type="match status" value="1"/>
</dbReference>
<dbReference type="Pfam" id="PF12775">
    <property type="entry name" value="AAA_7"/>
    <property type="match status" value="1"/>
</dbReference>
<feature type="region of interest" description="Disordered" evidence="15">
    <location>
        <begin position="926"/>
        <end position="985"/>
    </location>
</feature>
<dbReference type="FunFam" id="1.10.287.2620:FF:000003">
    <property type="entry name" value="Dynein, axonemal, heavy chain 5"/>
    <property type="match status" value="1"/>
</dbReference>
<keyword evidence="4" id="KW-0493">Microtubule</keyword>
<evidence type="ECO:0000256" key="2">
    <source>
        <dbReference type="ARBA" id="ARBA00008887"/>
    </source>
</evidence>
<comment type="similarity">
    <text evidence="2">Belongs to the dynein heavy chain family.</text>
</comment>
<dbReference type="GO" id="GO:0008569">
    <property type="term" value="F:minus-end-directed microtubule motor activity"/>
    <property type="evidence" value="ECO:0007669"/>
    <property type="project" value="InterPro"/>
</dbReference>
<dbReference type="InterPro" id="IPR041466">
    <property type="entry name" value="Dynein_AAA5_ext"/>
</dbReference>
<keyword evidence="11" id="KW-0505">Motor protein</keyword>
<dbReference type="Gene3D" id="1.10.472.130">
    <property type="match status" value="1"/>
</dbReference>
<evidence type="ECO:0000256" key="7">
    <source>
        <dbReference type="ARBA" id="ARBA00022840"/>
    </source>
</evidence>
<evidence type="ECO:0000256" key="6">
    <source>
        <dbReference type="ARBA" id="ARBA00022741"/>
    </source>
</evidence>
<dbReference type="InterPro" id="IPR027417">
    <property type="entry name" value="P-loop_NTPase"/>
</dbReference>
<dbReference type="Pfam" id="PF12781">
    <property type="entry name" value="AAA_9"/>
    <property type="match status" value="1"/>
</dbReference>
<dbReference type="InterPro" id="IPR042228">
    <property type="entry name" value="Dynein_linker_3"/>
</dbReference>
<dbReference type="FunFam" id="3.40.50.300:FF:000044">
    <property type="entry name" value="Dynein heavy chain 5, axonemal"/>
    <property type="match status" value="1"/>
</dbReference>
<dbReference type="EMBL" id="JAODUP010000112">
    <property type="protein sequence ID" value="KAK2161650.1"/>
    <property type="molecule type" value="Genomic_DNA"/>
</dbReference>
<dbReference type="Gene3D" id="1.10.8.720">
    <property type="entry name" value="Region D6 of dynein motor"/>
    <property type="match status" value="1"/>
</dbReference>
<dbReference type="Pfam" id="PF08385">
    <property type="entry name" value="DHC_N1"/>
    <property type="match status" value="1"/>
</dbReference>
<dbReference type="FunFam" id="1.20.58.1120:FF:000004">
    <property type="entry name" value="Dynein axonemal heavy chain 5"/>
    <property type="match status" value="1"/>
</dbReference>
<dbReference type="Gene3D" id="1.10.8.1220">
    <property type="match status" value="1"/>
</dbReference>
<dbReference type="Gene3D" id="1.20.58.1120">
    <property type="match status" value="1"/>
</dbReference>
<dbReference type="FunFam" id="3.40.50.300:FF:000320">
    <property type="entry name" value="Dynein, axonemal, heavy chain 5"/>
    <property type="match status" value="1"/>
</dbReference>
<evidence type="ECO:0000256" key="11">
    <source>
        <dbReference type="ARBA" id="ARBA00023175"/>
    </source>
</evidence>
<dbReference type="GO" id="GO:0045505">
    <property type="term" value="F:dynein intermediate chain binding"/>
    <property type="evidence" value="ECO:0007669"/>
    <property type="project" value="InterPro"/>
</dbReference>
<dbReference type="Pfam" id="PF08393">
    <property type="entry name" value="DHC_N2"/>
    <property type="match status" value="1"/>
</dbReference>
<dbReference type="Pfam" id="PF12780">
    <property type="entry name" value="AAA_8"/>
    <property type="match status" value="1"/>
</dbReference>
<evidence type="ECO:0000256" key="5">
    <source>
        <dbReference type="ARBA" id="ARBA00022737"/>
    </source>
</evidence>
<dbReference type="FunFam" id="1.10.472.130:FF:000009">
    <property type="entry name" value="Dynein heavy chain 5, axonemal"/>
    <property type="match status" value="1"/>
</dbReference>
<accession>A0AAD9N9B2</accession>
<dbReference type="FunFam" id="1.20.1270.280:FF:000002">
    <property type="entry name" value="Dynein heavy chain 5, axonemal"/>
    <property type="match status" value="1"/>
</dbReference>
<dbReference type="InterPro" id="IPR043160">
    <property type="entry name" value="Dynein_C_barrel"/>
</dbReference>
<evidence type="ECO:0000256" key="12">
    <source>
        <dbReference type="ARBA" id="ARBA00023212"/>
    </source>
</evidence>
<dbReference type="FunFam" id="3.40.50.300:FF:000543">
    <property type="entry name" value="Dynein axonemal heavy chain 5"/>
    <property type="match status" value="1"/>
</dbReference>
<keyword evidence="5" id="KW-0677">Repeat</keyword>
<dbReference type="Pfam" id="PF18198">
    <property type="entry name" value="AAA_lid_11"/>
    <property type="match status" value="1"/>
</dbReference>
<feature type="compositionally biased region" description="Acidic residues" evidence="15">
    <location>
        <begin position="935"/>
        <end position="946"/>
    </location>
</feature>
<evidence type="ECO:0000313" key="17">
    <source>
        <dbReference type="EMBL" id="KAK2161650.1"/>
    </source>
</evidence>
<feature type="coiled-coil region" evidence="14">
    <location>
        <begin position="3318"/>
        <end position="3370"/>
    </location>
</feature>
<dbReference type="GO" id="GO:0005524">
    <property type="term" value="F:ATP binding"/>
    <property type="evidence" value="ECO:0007669"/>
    <property type="project" value="UniProtKB-KW"/>
</dbReference>
<keyword evidence="12" id="KW-0206">Cytoskeleton</keyword>
<evidence type="ECO:0000259" key="16">
    <source>
        <dbReference type="SMART" id="SM00382"/>
    </source>
</evidence>
<proteinExistence type="inferred from homology"/>
<dbReference type="GO" id="GO:0051959">
    <property type="term" value="F:dynein light intermediate chain binding"/>
    <property type="evidence" value="ECO:0007669"/>
    <property type="project" value="InterPro"/>
</dbReference>
<dbReference type="Gene3D" id="3.10.490.20">
    <property type="match status" value="1"/>
</dbReference>
<keyword evidence="9 14" id="KW-0175">Coiled coil</keyword>
<dbReference type="FunFam" id="3.40.50.300:FF:002141">
    <property type="entry name" value="Dynein heavy chain"/>
    <property type="match status" value="1"/>
</dbReference>
<protein>
    <recommendedName>
        <fullName evidence="16">AAA+ ATPase domain-containing protein</fullName>
    </recommendedName>
</protein>
<dbReference type="FunFam" id="3.40.50.300:FF:000049">
    <property type="entry name" value="Dynein, axonemal, heavy chain 5"/>
    <property type="match status" value="1"/>
</dbReference>
<dbReference type="Gene3D" id="3.20.180.20">
    <property type="entry name" value="Dynein heavy chain, N-terminal domain 2"/>
    <property type="match status" value="1"/>
</dbReference>
<dbReference type="Pfam" id="PF12774">
    <property type="entry name" value="AAA_6"/>
    <property type="match status" value="1"/>
</dbReference>
<dbReference type="FunFam" id="1.20.920.20:FF:000004">
    <property type="entry name" value="Dynein axonemal heavy chain 5"/>
    <property type="match status" value="1"/>
</dbReference>
<keyword evidence="10" id="KW-0969">Cilium</keyword>
<dbReference type="FunFam" id="1.10.8.720:FF:000004">
    <property type="entry name" value="Dynein heavy chain 5, axonemal"/>
    <property type="match status" value="1"/>
</dbReference>
<keyword evidence="7" id="KW-0067">ATP-binding</keyword>
<dbReference type="Gene3D" id="1.10.287.2620">
    <property type="match status" value="1"/>
</dbReference>
<dbReference type="Gene3D" id="1.20.920.20">
    <property type="match status" value="1"/>
</dbReference>
<evidence type="ECO:0000256" key="1">
    <source>
        <dbReference type="ARBA" id="ARBA00004430"/>
    </source>
</evidence>
<dbReference type="SMART" id="SM00382">
    <property type="entry name" value="AAA"/>
    <property type="match status" value="3"/>
</dbReference>
<dbReference type="Gene3D" id="3.40.50.300">
    <property type="entry name" value="P-loop containing nucleotide triphosphate hydrolases"/>
    <property type="match status" value="6"/>
</dbReference>
<dbReference type="FunFam" id="1.10.8.710:FF:000003">
    <property type="entry name" value="Dynein axonemal heavy chain 5"/>
    <property type="match status" value="1"/>
</dbReference>
<keyword evidence="3" id="KW-0963">Cytoplasm</keyword>
<dbReference type="Gene3D" id="6.10.140.1060">
    <property type="match status" value="1"/>
</dbReference>
<dbReference type="FunFam" id="3.10.490.20:FF:000003">
    <property type="entry name" value="Dynein heavy chain 5, axonemal"/>
    <property type="match status" value="1"/>
</dbReference>